<sequence length="314" mass="33025">MSYDNLNDGSNQSAWRIQVENLYADRNIWTPTADKKFPLGALAEARDGRLWRYCENSGATLAIATLHQSAVETANWTYTAQTNTPDVWVAGDKIITVVSDTAFAVHDLIDGYVYVPDGTGQGNMYIIKDNKVSTSNASSGSDTIIEIADTGGIRTAIVAASDVTLWKNKYKDILIYPTDPTGPCTGVSMTSITADYFFWSQVKGYCPVINGSETVVIGDIVCAGTNTAGAIGLADVAADGGTITVESGGTIAGESGATQTNAGTITNSGGEIIDPHRNVGRTIMISIAICVVVYLIVAFAVGSSLTIDQIVAAK</sequence>
<accession>A0A0F9IC24</accession>
<feature type="non-terminal residue" evidence="2">
    <location>
        <position position="314"/>
    </location>
</feature>
<feature type="transmembrane region" description="Helical" evidence="1">
    <location>
        <begin position="283"/>
        <end position="307"/>
    </location>
</feature>
<keyword evidence="1" id="KW-0812">Transmembrane</keyword>
<evidence type="ECO:0000313" key="2">
    <source>
        <dbReference type="EMBL" id="KKL84942.1"/>
    </source>
</evidence>
<comment type="caution">
    <text evidence="2">The sequence shown here is derived from an EMBL/GenBank/DDBJ whole genome shotgun (WGS) entry which is preliminary data.</text>
</comment>
<name>A0A0F9IC24_9ZZZZ</name>
<keyword evidence="1" id="KW-0472">Membrane</keyword>
<dbReference type="AlphaFoldDB" id="A0A0F9IC24"/>
<dbReference type="Gene3D" id="1.20.1740.10">
    <property type="entry name" value="Amino acid/polyamine transporter I"/>
    <property type="match status" value="1"/>
</dbReference>
<protein>
    <submittedName>
        <fullName evidence="2">Uncharacterized protein</fullName>
    </submittedName>
</protein>
<evidence type="ECO:0000256" key="1">
    <source>
        <dbReference type="SAM" id="Phobius"/>
    </source>
</evidence>
<dbReference type="EMBL" id="LAZR01021548">
    <property type="protein sequence ID" value="KKL84942.1"/>
    <property type="molecule type" value="Genomic_DNA"/>
</dbReference>
<reference evidence="2" key="1">
    <citation type="journal article" date="2015" name="Nature">
        <title>Complex archaea that bridge the gap between prokaryotes and eukaryotes.</title>
        <authorList>
            <person name="Spang A."/>
            <person name="Saw J.H."/>
            <person name="Jorgensen S.L."/>
            <person name="Zaremba-Niedzwiedzka K."/>
            <person name="Martijn J."/>
            <person name="Lind A.E."/>
            <person name="van Eijk R."/>
            <person name="Schleper C."/>
            <person name="Guy L."/>
            <person name="Ettema T.J."/>
        </authorList>
    </citation>
    <scope>NUCLEOTIDE SEQUENCE</scope>
</reference>
<keyword evidence="1" id="KW-1133">Transmembrane helix</keyword>
<organism evidence="2">
    <name type="scientific">marine sediment metagenome</name>
    <dbReference type="NCBI Taxonomy" id="412755"/>
    <lineage>
        <taxon>unclassified sequences</taxon>
        <taxon>metagenomes</taxon>
        <taxon>ecological metagenomes</taxon>
    </lineage>
</organism>
<gene>
    <name evidence="2" type="ORF">LCGC14_1959670</name>
</gene>
<proteinExistence type="predicted"/>